<dbReference type="AlphaFoldDB" id="A0A974PLL5"/>
<dbReference type="InterPro" id="IPR014757">
    <property type="entry name" value="Tscrpt_reg_IclR_C"/>
</dbReference>
<name>A0A974PLL5_9HYPH</name>
<keyword evidence="3" id="KW-0804">Transcription</keyword>
<dbReference type="GO" id="GO:0003677">
    <property type="term" value="F:DNA binding"/>
    <property type="evidence" value="ECO:0007669"/>
    <property type="project" value="UniProtKB-KW"/>
</dbReference>
<accession>A0A974PLL5</accession>
<dbReference type="SUPFAM" id="SSF55781">
    <property type="entry name" value="GAF domain-like"/>
    <property type="match status" value="1"/>
</dbReference>
<evidence type="ECO:0000259" key="5">
    <source>
        <dbReference type="PROSITE" id="PS51078"/>
    </source>
</evidence>
<dbReference type="InterPro" id="IPR050707">
    <property type="entry name" value="HTH_MetabolicPath_Reg"/>
</dbReference>
<dbReference type="InterPro" id="IPR029016">
    <property type="entry name" value="GAF-like_dom_sf"/>
</dbReference>
<organism evidence="6 7">
    <name type="scientific">Xanthobacter dioxanivorans</name>
    <dbReference type="NCBI Taxonomy" id="2528964"/>
    <lineage>
        <taxon>Bacteria</taxon>
        <taxon>Pseudomonadati</taxon>
        <taxon>Pseudomonadota</taxon>
        <taxon>Alphaproteobacteria</taxon>
        <taxon>Hyphomicrobiales</taxon>
        <taxon>Xanthobacteraceae</taxon>
        <taxon>Xanthobacter</taxon>
    </lineage>
</organism>
<feature type="domain" description="HTH iclR-type" evidence="4">
    <location>
        <begin position="20"/>
        <end position="82"/>
    </location>
</feature>
<dbReference type="SUPFAM" id="SSF46785">
    <property type="entry name" value="Winged helix' DNA-binding domain"/>
    <property type="match status" value="1"/>
</dbReference>
<dbReference type="Pfam" id="PF09339">
    <property type="entry name" value="HTH_IclR"/>
    <property type="match status" value="1"/>
</dbReference>
<dbReference type="PANTHER" id="PTHR30136">
    <property type="entry name" value="HELIX-TURN-HELIX TRANSCRIPTIONAL REGULATOR, ICLR FAMILY"/>
    <property type="match status" value="1"/>
</dbReference>
<dbReference type="RefSeq" id="WP_203192739.1">
    <property type="nucleotide sequence ID" value="NZ_CP063362.1"/>
</dbReference>
<dbReference type="GO" id="GO:0045892">
    <property type="term" value="P:negative regulation of DNA-templated transcription"/>
    <property type="evidence" value="ECO:0007669"/>
    <property type="project" value="TreeGrafter"/>
</dbReference>
<evidence type="ECO:0000313" key="7">
    <source>
        <dbReference type="Proteomes" id="UP000596427"/>
    </source>
</evidence>
<dbReference type="SMART" id="SM00346">
    <property type="entry name" value="HTH_ICLR"/>
    <property type="match status" value="1"/>
</dbReference>
<dbReference type="KEGG" id="xdi:EZH22_22985"/>
<dbReference type="PROSITE" id="PS51077">
    <property type="entry name" value="HTH_ICLR"/>
    <property type="match status" value="1"/>
</dbReference>
<evidence type="ECO:0000256" key="3">
    <source>
        <dbReference type="ARBA" id="ARBA00023163"/>
    </source>
</evidence>
<dbReference type="Proteomes" id="UP000596427">
    <property type="component" value="Chromosome"/>
</dbReference>
<dbReference type="EMBL" id="CP063362">
    <property type="protein sequence ID" value="QRG05865.1"/>
    <property type="molecule type" value="Genomic_DNA"/>
</dbReference>
<dbReference type="PANTHER" id="PTHR30136:SF35">
    <property type="entry name" value="HTH-TYPE TRANSCRIPTIONAL REGULATOR RV1719"/>
    <property type="match status" value="1"/>
</dbReference>
<proteinExistence type="predicted"/>
<feature type="domain" description="IclR-ED" evidence="5">
    <location>
        <begin position="83"/>
        <end position="272"/>
    </location>
</feature>
<dbReference type="InterPro" id="IPR005471">
    <property type="entry name" value="Tscrpt_reg_IclR_N"/>
</dbReference>
<evidence type="ECO:0000256" key="1">
    <source>
        <dbReference type="ARBA" id="ARBA00023015"/>
    </source>
</evidence>
<evidence type="ECO:0000256" key="2">
    <source>
        <dbReference type="ARBA" id="ARBA00023125"/>
    </source>
</evidence>
<evidence type="ECO:0000313" key="6">
    <source>
        <dbReference type="EMBL" id="QRG05865.1"/>
    </source>
</evidence>
<dbReference type="InterPro" id="IPR036388">
    <property type="entry name" value="WH-like_DNA-bd_sf"/>
</dbReference>
<dbReference type="Gene3D" id="1.10.10.10">
    <property type="entry name" value="Winged helix-like DNA-binding domain superfamily/Winged helix DNA-binding domain"/>
    <property type="match status" value="1"/>
</dbReference>
<dbReference type="InterPro" id="IPR036390">
    <property type="entry name" value="WH_DNA-bd_sf"/>
</dbReference>
<evidence type="ECO:0000259" key="4">
    <source>
        <dbReference type="PROSITE" id="PS51077"/>
    </source>
</evidence>
<reference evidence="6 7" key="1">
    <citation type="submission" date="2020-10" db="EMBL/GenBank/DDBJ databases">
        <title>Degradation of 1,4-Dioxane by Xanthobacter sp. YN2, via a Novel Group-2 Soluble Di-Iron Monooxygenase.</title>
        <authorList>
            <person name="Ma F."/>
            <person name="Wang Y."/>
            <person name="Yang J."/>
            <person name="Guo H."/>
            <person name="Su D."/>
            <person name="Yu L."/>
        </authorList>
    </citation>
    <scope>NUCLEOTIDE SEQUENCE [LARGE SCALE GENOMIC DNA]</scope>
    <source>
        <strain evidence="6 7">YN2</strain>
    </source>
</reference>
<gene>
    <name evidence="6" type="ORF">EZH22_22985</name>
</gene>
<keyword evidence="1" id="KW-0805">Transcription regulation</keyword>
<sequence>MAEHVAPDLAEDAIPAAATTKSARRALEILEFFATEHRPATVAELAATLNYPQSSTSVLLKELARLGYLERRAGDRSFSPTLRVMLLGAWLQDRLIGRGNLLGLMQDLRHRTNCTVLVGMQRGVQVQYILALRRRRGNDRLRSGLLRPICHAAIGRALVMVKPRSEIELIVRRANAGNKDPALHVVPADFLAEMAESRKRGWAGSSGRIGHGVGVLAMPLPPLAEHPALALGLGGPTVTLNRQRDVLIGEMRAVCEALKAAPDAPDLVPPEG</sequence>
<dbReference type="GO" id="GO:0003700">
    <property type="term" value="F:DNA-binding transcription factor activity"/>
    <property type="evidence" value="ECO:0007669"/>
    <property type="project" value="TreeGrafter"/>
</dbReference>
<dbReference type="Gene3D" id="3.30.450.40">
    <property type="match status" value="1"/>
</dbReference>
<dbReference type="Pfam" id="PF01614">
    <property type="entry name" value="IclR_C"/>
    <property type="match status" value="1"/>
</dbReference>
<dbReference type="PROSITE" id="PS51078">
    <property type="entry name" value="ICLR_ED"/>
    <property type="match status" value="1"/>
</dbReference>
<protein>
    <submittedName>
        <fullName evidence="6">Helix-turn-helix domain-containing protein</fullName>
    </submittedName>
</protein>
<keyword evidence="2" id="KW-0238">DNA-binding</keyword>
<keyword evidence="7" id="KW-1185">Reference proteome</keyword>